<dbReference type="InterPro" id="IPR004837">
    <property type="entry name" value="NaCa_Exmemb"/>
</dbReference>
<feature type="transmembrane region" description="Helical" evidence="14">
    <location>
        <begin position="639"/>
        <end position="656"/>
    </location>
</feature>
<evidence type="ECO:0000256" key="8">
    <source>
        <dbReference type="ARBA" id="ARBA00022958"/>
    </source>
</evidence>
<keyword evidence="12" id="KW-0406">Ion transport</keyword>
<dbReference type="Pfam" id="PF04145">
    <property type="entry name" value="Ctr"/>
    <property type="match status" value="1"/>
</dbReference>
<feature type="transmembrane region" description="Helical" evidence="14">
    <location>
        <begin position="524"/>
        <end position="552"/>
    </location>
</feature>
<evidence type="ECO:0000256" key="4">
    <source>
        <dbReference type="ARBA" id="ARBA00022449"/>
    </source>
</evidence>
<feature type="transmembrane region" description="Helical" evidence="14">
    <location>
        <begin position="116"/>
        <end position="137"/>
    </location>
</feature>
<keyword evidence="11 14" id="KW-0472">Membrane</keyword>
<keyword evidence="3" id="KW-0813">Transport</keyword>
<dbReference type="Proteomes" id="UP000827721">
    <property type="component" value="Unassembled WGS sequence"/>
</dbReference>
<feature type="transmembrane region" description="Helical" evidence="14">
    <location>
        <begin position="744"/>
        <end position="764"/>
    </location>
</feature>
<keyword evidence="8" id="KW-0630">Potassium</keyword>
<accession>A0ABQ8I5Z0</accession>
<dbReference type="Pfam" id="PF01699">
    <property type="entry name" value="Na_Ca_ex"/>
    <property type="match status" value="2"/>
</dbReference>
<feature type="transmembrane region" description="Helical" evidence="14">
    <location>
        <begin position="426"/>
        <end position="444"/>
    </location>
</feature>
<feature type="domain" description="Sodium/calcium exchanger membrane region" evidence="15">
    <location>
        <begin position="129"/>
        <end position="271"/>
    </location>
</feature>
<feature type="transmembrane region" description="Helical" evidence="14">
    <location>
        <begin position="456"/>
        <end position="476"/>
    </location>
</feature>
<comment type="similarity">
    <text evidence="2">Belongs to the copper transporter (Ctr) (TC 1.A.56) family. SLC31A subfamily.</text>
</comment>
<gene>
    <name evidence="16" type="ORF">JRO89_XS04G0192100</name>
</gene>
<keyword evidence="12" id="KW-0739">Sodium transport</keyword>
<proteinExistence type="inferred from homology"/>
<evidence type="ECO:0000313" key="16">
    <source>
        <dbReference type="EMBL" id="KAH7572046.1"/>
    </source>
</evidence>
<evidence type="ECO:0000256" key="3">
    <source>
        <dbReference type="ARBA" id="ARBA00022448"/>
    </source>
</evidence>
<reference evidence="16 17" key="1">
    <citation type="submission" date="2021-02" db="EMBL/GenBank/DDBJ databases">
        <title>Plant Genome Project.</title>
        <authorList>
            <person name="Zhang R.-G."/>
        </authorList>
    </citation>
    <scope>NUCLEOTIDE SEQUENCE [LARGE SCALE GENOMIC DNA]</scope>
    <source>
        <tissue evidence="16">Leaves</tissue>
    </source>
</reference>
<feature type="transmembrane region" description="Helical" evidence="14">
    <location>
        <begin position="482"/>
        <end position="503"/>
    </location>
</feature>
<keyword evidence="4" id="KW-0050">Antiport</keyword>
<keyword evidence="7" id="KW-0186">Copper</keyword>
<evidence type="ECO:0000256" key="11">
    <source>
        <dbReference type="ARBA" id="ARBA00023136"/>
    </source>
</evidence>
<feature type="transmembrane region" description="Helical" evidence="14">
    <location>
        <begin position="770"/>
        <end position="789"/>
    </location>
</feature>
<evidence type="ECO:0000256" key="7">
    <source>
        <dbReference type="ARBA" id="ARBA00022796"/>
    </source>
</evidence>
<protein>
    <recommendedName>
        <fullName evidence="15">Sodium/calcium exchanger membrane region domain-containing protein</fullName>
    </recommendedName>
</protein>
<name>A0ABQ8I5Z0_9ROSI</name>
<feature type="transmembrane region" description="Helical" evidence="14">
    <location>
        <begin position="198"/>
        <end position="217"/>
    </location>
</feature>
<comment type="caution">
    <text evidence="16">The sequence shown here is derived from an EMBL/GenBank/DDBJ whole genome shotgun (WGS) entry which is preliminary data.</text>
</comment>
<evidence type="ECO:0000256" key="6">
    <source>
        <dbReference type="ARBA" id="ARBA00022692"/>
    </source>
</evidence>
<evidence type="ECO:0000256" key="9">
    <source>
        <dbReference type="ARBA" id="ARBA00022989"/>
    </source>
</evidence>
<organism evidence="16 17">
    <name type="scientific">Xanthoceras sorbifolium</name>
    <dbReference type="NCBI Taxonomy" id="99658"/>
    <lineage>
        <taxon>Eukaryota</taxon>
        <taxon>Viridiplantae</taxon>
        <taxon>Streptophyta</taxon>
        <taxon>Embryophyta</taxon>
        <taxon>Tracheophyta</taxon>
        <taxon>Spermatophyta</taxon>
        <taxon>Magnoliopsida</taxon>
        <taxon>eudicotyledons</taxon>
        <taxon>Gunneridae</taxon>
        <taxon>Pentapetalae</taxon>
        <taxon>rosids</taxon>
        <taxon>malvids</taxon>
        <taxon>Sapindales</taxon>
        <taxon>Sapindaceae</taxon>
        <taxon>Xanthoceroideae</taxon>
        <taxon>Xanthoceras</taxon>
    </lineage>
</organism>
<feature type="domain" description="Sodium/calcium exchanger membrane region" evidence="15">
    <location>
        <begin position="460"/>
        <end position="611"/>
    </location>
</feature>
<feature type="transmembrane region" description="Helical" evidence="14">
    <location>
        <begin position="567"/>
        <end position="585"/>
    </location>
</feature>
<keyword evidence="17" id="KW-1185">Reference proteome</keyword>
<feature type="transmembrane region" description="Helical" evidence="14">
    <location>
        <begin position="597"/>
        <end position="619"/>
    </location>
</feature>
<evidence type="ECO:0000256" key="1">
    <source>
        <dbReference type="ARBA" id="ARBA00004141"/>
    </source>
</evidence>
<dbReference type="InterPro" id="IPR044880">
    <property type="entry name" value="NCX_ion-bd_dom_sf"/>
</dbReference>
<evidence type="ECO:0000256" key="12">
    <source>
        <dbReference type="ARBA" id="ARBA00023201"/>
    </source>
</evidence>
<keyword evidence="10" id="KW-0915">Sodium</keyword>
<keyword evidence="5" id="KW-0633">Potassium transport</keyword>
<evidence type="ECO:0000256" key="10">
    <source>
        <dbReference type="ARBA" id="ARBA00023053"/>
    </source>
</evidence>
<feature type="transmembrane region" description="Helical" evidence="14">
    <location>
        <begin position="229"/>
        <end position="249"/>
    </location>
</feature>
<keyword evidence="9 14" id="KW-1133">Transmembrane helix</keyword>
<keyword evidence="6 14" id="KW-0812">Transmembrane</keyword>
<dbReference type="InterPro" id="IPR007274">
    <property type="entry name" value="Cop_transporter"/>
</dbReference>
<dbReference type="PANTHER" id="PTHR12266">
    <property type="entry name" value="NA+/CA2+ K+ INDEPENDENT EXCHANGER"/>
    <property type="match status" value="1"/>
</dbReference>
<evidence type="ECO:0000256" key="14">
    <source>
        <dbReference type="SAM" id="Phobius"/>
    </source>
</evidence>
<evidence type="ECO:0000313" key="17">
    <source>
        <dbReference type="Proteomes" id="UP000827721"/>
    </source>
</evidence>
<evidence type="ECO:0000256" key="2">
    <source>
        <dbReference type="ARBA" id="ARBA00006921"/>
    </source>
</evidence>
<evidence type="ECO:0000256" key="13">
    <source>
        <dbReference type="ARBA" id="ARBA00038187"/>
    </source>
</evidence>
<evidence type="ECO:0000259" key="15">
    <source>
        <dbReference type="Pfam" id="PF01699"/>
    </source>
</evidence>
<feature type="transmembrane region" description="Helical" evidence="14">
    <location>
        <begin position="255"/>
        <end position="277"/>
    </location>
</feature>
<dbReference type="Gene3D" id="1.20.1420.30">
    <property type="entry name" value="NCX, central ion-binding region"/>
    <property type="match status" value="2"/>
</dbReference>
<keyword evidence="7" id="KW-0187">Copper transport</keyword>
<sequence length="806" mass="89658">MIELNGFYCTRRPIYRAFFNGMCALVLFFLLYNHENSFTSRVGFRVIHRKIVEVNVTAVKNVDGSVSNYLRDTNPRSCDGLSEHHGYNTRCDYLKAHPDCNADGFFRYISFFYCDCAEFSVVGYFVLIIWLGALFYLLGNTATDYFCCSLENLSSLLKLPPTVAGVSLLPLGNGAPDVFASIAAFVGKNAGEVGLNSVLGGAVFVTCIVVGTISLSVADKRVQIDRKSFIRDICFFLFTLMLLGVILIVGKVTVWGAIGFVSIYVVYAFVVAAYEFLRKSVRRLLPVRGSLLPYESNEDESDYALLLGSDTESNVMHLQNKLPHWVWAQHVAIYSNEALMSFPESPKSLWGWDEEEAGKGQQSHSYSNLLSLLEMPLTLLRRLSIPIIEEDRWSKGYATASASLAPILLAFLWSYREGMDSENRRIVYIIGVAFGCVFGLLAYLYTRSDQPPRRFLFPWVFGGFFMSIIWFCIVANELVALLVALGVIFGINPSLLGLTVLAWGNSMGDLMSNVALAMNGGDSVQIAMSGCYAGPMFNTLVGLGVSMLFVAWSKQPASYTIPQDDSLFYTMGFLMAGLIWSLIVLPRNDMRPNKILGIGLITIYLVFLIFRVSTATGVVSAVGVGRNELWIFQITYQTGKGRFFLVFLFSLSLYCLKLRRQNQKAKMMHMTLYWGIKVTLLFDSWKTDSWSGYLLTLLACFLFSSFYQYMEDRRLKFKSLSSFKPSPTTAAATPLLVKPGRINAARFATAVLFGVNSAIGYLLMLAVMSFNGGVFLAIISGLTVGYLLFRCADEEAVVVDNPCACA</sequence>
<comment type="subcellular location">
    <subcellularLocation>
        <location evidence="1">Membrane</location>
        <topology evidence="1">Multi-pass membrane protein</topology>
    </subcellularLocation>
</comment>
<dbReference type="PANTHER" id="PTHR12266:SF17">
    <property type="entry name" value="SODIUM_CALCIUM EXCHANGER MEMBRANE REGION DOMAIN-CONTAINING PROTEIN"/>
    <property type="match status" value="1"/>
</dbReference>
<dbReference type="EMBL" id="JAFEMO010000004">
    <property type="protein sequence ID" value="KAH7572046.1"/>
    <property type="molecule type" value="Genomic_DNA"/>
</dbReference>
<evidence type="ECO:0000256" key="5">
    <source>
        <dbReference type="ARBA" id="ARBA00022538"/>
    </source>
</evidence>
<comment type="similarity">
    <text evidence="13">Belongs to the Ca(2+):cation antiporter (CaCA) (TC 2.A.19) family. Cation/calcium exchanger (CCX) subfamily.</text>
</comment>
<feature type="transmembrane region" description="Helical" evidence="14">
    <location>
        <begin position="14"/>
        <end position="32"/>
    </location>
</feature>
<dbReference type="InterPro" id="IPR051359">
    <property type="entry name" value="CaCA_antiporter"/>
</dbReference>
<feature type="transmembrane region" description="Helical" evidence="14">
    <location>
        <begin position="691"/>
        <end position="710"/>
    </location>
</feature>